<feature type="transmembrane region" description="Helical" evidence="1">
    <location>
        <begin position="5"/>
        <end position="22"/>
    </location>
</feature>
<keyword evidence="1" id="KW-0472">Membrane</keyword>
<evidence type="ECO:0000256" key="1">
    <source>
        <dbReference type="SAM" id="Phobius"/>
    </source>
</evidence>
<reference evidence="2" key="1">
    <citation type="journal article" date="2014" name="Front. Microbiol.">
        <title>High frequency of phylogenetically diverse reductive dehalogenase-homologous genes in deep subseafloor sedimentary metagenomes.</title>
        <authorList>
            <person name="Kawai M."/>
            <person name="Futagami T."/>
            <person name="Toyoda A."/>
            <person name="Takaki Y."/>
            <person name="Nishi S."/>
            <person name="Hori S."/>
            <person name="Arai W."/>
            <person name="Tsubouchi T."/>
            <person name="Morono Y."/>
            <person name="Uchiyama I."/>
            <person name="Ito T."/>
            <person name="Fujiyama A."/>
            <person name="Inagaki F."/>
            <person name="Takami H."/>
        </authorList>
    </citation>
    <scope>NUCLEOTIDE SEQUENCE</scope>
    <source>
        <strain evidence="2">Expedition CK06-06</strain>
    </source>
</reference>
<organism evidence="2">
    <name type="scientific">marine sediment metagenome</name>
    <dbReference type="NCBI Taxonomy" id="412755"/>
    <lineage>
        <taxon>unclassified sequences</taxon>
        <taxon>metagenomes</taxon>
        <taxon>ecological metagenomes</taxon>
    </lineage>
</organism>
<protein>
    <submittedName>
        <fullName evidence="2">Uncharacterized protein</fullName>
    </submittedName>
</protein>
<feature type="transmembrane region" description="Helical" evidence="1">
    <location>
        <begin position="28"/>
        <end position="53"/>
    </location>
</feature>
<comment type="caution">
    <text evidence="2">The sequence shown here is derived from an EMBL/GenBank/DDBJ whole genome shotgun (WGS) entry which is preliminary data.</text>
</comment>
<accession>X1UFG9</accession>
<feature type="transmembrane region" description="Helical" evidence="1">
    <location>
        <begin position="82"/>
        <end position="97"/>
    </location>
</feature>
<gene>
    <name evidence="2" type="ORF">S12H4_35415</name>
</gene>
<feature type="transmembrane region" description="Helical" evidence="1">
    <location>
        <begin position="60"/>
        <end position="76"/>
    </location>
</feature>
<dbReference type="AlphaFoldDB" id="X1UFG9"/>
<evidence type="ECO:0000313" key="2">
    <source>
        <dbReference type="EMBL" id="GAI98605.1"/>
    </source>
</evidence>
<dbReference type="EMBL" id="BARW01021032">
    <property type="protein sequence ID" value="GAI98605.1"/>
    <property type="molecule type" value="Genomic_DNA"/>
</dbReference>
<name>X1UFG9_9ZZZZ</name>
<proteinExistence type="predicted"/>
<sequence>RLGFILYIIPFFFVFNPSLLLQTSINELILPLFTIMLGILLIAGGFEGYLVLLKWNIRHIYQRILIIFAGAVLLIPGFRTDLIGIVILFFLLIPFYFQKKARKKETEAGKKGGIKNHD</sequence>
<keyword evidence="1" id="KW-0812">Transmembrane</keyword>
<keyword evidence="1" id="KW-1133">Transmembrane helix</keyword>
<feature type="non-terminal residue" evidence="2">
    <location>
        <position position="1"/>
    </location>
</feature>